<dbReference type="InterPro" id="IPR051532">
    <property type="entry name" value="Ester_Hydrolysis_Enzymes"/>
</dbReference>
<dbReference type="PANTHER" id="PTHR30383:SF5">
    <property type="entry name" value="SGNH HYDROLASE-TYPE ESTERASE DOMAIN-CONTAINING PROTEIN"/>
    <property type="match status" value="1"/>
</dbReference>
<organism evidence="2 3">
    <name type="scientific">Victivallis lenta</name>
    <dbReference type="NCBI Taxonomy" id="2606640"/>
    <lineage>
        <taxon>Bacteria</taxon>
        <taxon>Pseudomonadati</taxon>
        <taxon>Lentisphaerota</taxon>
        <taxon>Lentisphaeria</taxon>
        <taxon>Victivallales</taxon>
        <taxon>Victivallaceae</taxon>
        <taxon>Victivallis</taxon>
    </lineage>
</organism>
<dbReference type="InterPro" id="IPR013830">
    <property type="entry name" value="SGNH_hydro"/>
</dbReference>
<keyword evidence="3" id="KW-1185">Reference proteome</keyword>
<evidence type="ECO:0000313" key="3">
    <source>
        <dbReference type="Proteomes" id="UP000435649"/>
    </source>
</evidence>
<feature type="domain" description="SGNH hydrolase-type esterase" evidence="1">
    <location>
        <begin position="13"/>
        <end position="227"/>
    </location>
</feature>
<dbReference type="Proteomes" id="UP000435649">
    <property type="component" value="Unassembled WGS sequence"/>
</dbReference>
<dbReference type="SUPFAM" id="SSF52266">
    <property type="entry name" value="SGNH hydrolase"/>
    <property type="match status" value="1"/>
</dbReference>
<dbReference type="Gene3D" id="3.40.50.1110">
    <property type="entry name" value="SGNH hydrolase"/>
    <property type="match status" value="1"/>
</dbReference>
<reference evidence="2 3" key="1">
    <citation type="submission" date="2019-08" db="EMBL/GenBank/DDBJ databases">
        <title>In-depth cultivation of the pig gut microbiome towards novel bacterial diversity and tailored functional studies.</title>
        <authorList>
            <person name="Wylensek D."/>
            <person name="Hitch T.C.A."/>
            <person name="Clavel T."/>
        </authorList>
    </citation>
    <scope>NUCLEOTIDE SEQUENCE [LARGE SCALE GENOMIC DNA]</scope>
    <source>
        <strain evidence="2 3">BBE-744-WT-12</strain>
    </source>
</reference>
<name>A0A844GAW9_9BACT</name>
<dbReference type="CDD" id="cd00229">
    <property type="entry name" value="SGNH_hydrolase"/>
    <property type="match status" value="1"/>
</dbReference>
<dbReference type="InterPro" id="IPR036514">
    <property type="entry name" value="SGNH_hydro_sf"/>
</dbReference>
<protein>
    <submittedName>
        <fullName evidence="2">SGNH/GDSL hydrolase family protein</fullName>
    </submittedName>
</protein>
<dbReference type="RefSeq" id="WP_154420692.1">
    <property type="nucleotide sequence ID" value="NZ_VUNS01000039.1"/>
</dbReference>
<dbReference type="AlphaFoldDB" id="A0A844GAW9"/>
<keyword evidence="2" id="KW-0378">Hydrolase</keyword>
<dbReference type="Pfam" id="PF13472">
    <property type="entry name" value="Lipase_GDSL_2"/>
    <property type="match status" value="1"/>
</dbReference>
<dbReference type="GO" id="GO:0004622">
    <property type="term" value="F:phosphatidylcholine lysophospholipase activity"/>
    <property type="evidence" value="ECO:0007669"/>
    <property type="project" value="TreeGrafter"/>
</dbReference>
<dbReference type="PANTHER" id="PTHR30383">
    <property type="entry name" value="THIOESTERASE 1/PROTEASE 1/LYSOPHOSPHOLIPASE L1"/>
    <property type="match status" value="1"/>
</dbReference>
<accession>A0A844GAW9</accession>
<dbReference type="EMBL" id="VUNS01000039">
    <property type="protein sequence ID" value="MST99518.1"/>
    <property type="molecule type" value="Genomic_DNA"/>
</dbReference>
<proteinExistence type="predicted"/>
<gene>
    <name evidence="2" type="ORF">FYJ85_21040</name>
</gene>
<evidence type="ECO:0000259" key="1">
    <source>
        <dbReference type="Pfam" id="PF13472"/>
    </source>
</evidence>
<comment type="caution">
    <text evidence="2">The sequence shown here is derived from an EMBL/GenBank/DDBJ whole genome shotgun (WGS) entry which is preliminary data.</text>
</comment>
<evidence type="ECO:0000313" key="2">
    <source>
        <dbReference type="EMBL" id="MST99518.1"/>
    </source>
</evidence>
<sequence length="244" mass="27752">MRTTQWYGKKVAFLGDSITDKCHVGTTKNYWQFLRDYLGVEHLVYGVNGWSWAGLVKQAEALKQEHGTEFDAILVFMGTNDYNSNVPLGEWFATHEEEVNSHGTMMKKLRREFRMDPDTFRGRINIGLKYLKENFPLQQIILLTPVHRGYANFGGANVQPEETFPNDIGVYVDDYVSALREAGSLWSVPVIDLFAVSGLFPVNDAYAQFFHDADTDRLHPNAAGHDRIAKTLVYQLLALPATFR</sequence>